<protein>
    <submittedName>
        <fullName evidence="1">Uncharacterized protein</fullName>
    </submittedName>
</protein>
<comment type="caution">
    <text evidence="1">The sequence shown here is derived from an EMBL/GenBank/DDBJ whole genome shotgun (WGS) entry which is preliminary data.</text>
</comment>
<sequence length="49" mass="4700">MSTAQTTAVVNRPALAGVVARVQAAVACLPVTPPGVAIVAAVASPPPAH</sequence>
<keyword evidence="2" id="KW-1185">Reference proteome</keyword>
<dbReference type="RefSeq" id="WP_160003172.1">
    <property type="nucleotide sequence ID" value="NZ_AP027273.1"/>
</dbReference>
<dbReference type="Proteomes" id="UP000243518">
    <property type="component" value="Unassembled WGS sequence"/>
</dbReference>
<dbReference type="EMBL" id="FNVE01000006">
    <property type="protein sequence ID" value="SEG38084.1"/>
    <property type="molecule type" value="Genomic_DNA"/>
</dbReference>
<name>A0AAQ1G7F5_9GAMM</name>
<evidence type="ECO:0000313" key="2">
    <source>
        <dbReference type="Proteomes" id="UP000243518"/>
    </source>
</evidence>
<evidence type="ECO:0000313" key="1">
    <source>
        <dbReference type="EMBL" id="SEG38084.1"/>
    </source>
</evidence>
<gene>
    <name evidence="1" type="ORF">SAMN05216586_1063</name>
</gene>
<dbReference type="AlphaFoldDB" id="A0AAQ1G7F5"/>
<organism evidence="1 2">
    <name type="scientific">Halopseudomonas aestusnigri</name>
    <dbReference type="NCBI Taxonomy" id="857252"/>
    <lineage>
        <taxon>Bacteria</taxon>
        <taxon>Pseudomonadati</taxon>
        <taxon>Pseudomonadota</taxon>
        <taxon>Gammaproteobacteria</taxon>
        <taxon>Pseudomonadales</taxon>
        <taxon>Pseudomonadaceae</taxon>
        <taxon>Halopseudomonas</taxon>
    </lineage>
</organism>
<reference evidence="1 2" key="1">
    <citation type="submission" date="2016-10" db="EMBL/GenBank/DDBJ databases">
        <authorList>
            <person name="Varghese N."/>
            <person name="Submissions S."/>
        </authorList>
    </citation>
    <scope>NUCLEOTIDE SEQUENCE [LARGE SCALE GENOMIC DNA]</scope>
    <source>
        <strain evidence="1 2">CECT 8317</strain>
    </source>
</reference>
<proteinExistence type="predicted"/>
<accession>A0AAQ1G7F5</accession>